<evidence type="ECO:0000256" key="1">
    <source>
        <dbReference type="ARBA" id="ARBA00001946"/>
    </source>
</evidence>
<dbReference type="GO" id="GO:0046872">
    <property type="term" value="F:metal ion binding"/>
    <property type="evidence" value="ECO:0007669"/>
    <property type="project" value="UniProtKB-KW"/>
</dbReference>
<evidence type="ECO:0000259" key="10">
    <source>
        <dbReference type="Pfam" id="PF01909"/>
    </source>
</evidence>
<evidence type="ECO:0000256" key="8">
    <source>
        <dbReference type="ARBA" id="ARBA00022842"/>
    </source>
</evidence>
<keyword evidence="3" id="KW-0808">Transferase</keyword>
<dbReference type="InterPro" id="IPR043519">
    <property type="entry name" value="NT_sf"/>
</dbReference>
<dbReference type="CDD" id="cd05403">
    <property type="entry name" value="NT_KNTase_like"/>
    <property type="match status" value="1"/>
</dbReference>
<dbReference type="PANTHER" id="PTHR33571:SF14">
    <property type="entry name" value="PROTEIN ADENYLYLTRANSFERASE MJ0435-RELATED"/>
    <property type="match status" value="1"/>
</dbReference>
<keyword evidence="7" id="KW-0067">ATP-binding</keyword>
<gene>
    <name evidence="11" type="ORF">V4D30_06350</name>
</gene>
<organism evidence="11">
    <name type="scientific">Thermodesulfovibrio autotrophicus</name>
    <dbReference type="NCBI Taxonomy" id="3118333"/>
    <lineage>
        <taxon>Bacteria</taxon>
        <taxon>Pseudomonadati</taxon>
        <taxon>Nitrospirota</taxon>
        <taxon>Thermodesulfovibrionia</taxon>
        <taxon>Thermodesulfovibrionales</taxon>
        <taxon>Thermodesulfovibrionaceae</taxon>
        <taxon>Thermodesulfovibrio</taxon>
    </lineage>
</organism>
<sequence>MSKIEEIITVLQKEKNELKRRFGVLEIGIFGSYVRGEETEKSDIDILVVLDEKFRTFDNYMDLKNFLSEILSTDIDLVIKDAIKPYLMPYILEETVYV</sequence>
<keyword evidence="2" id="KW-1277">Toxin-antitoxin system</keyword>
<keyword evidence="5" id="KW-0479">Metal-binding</keyword>
<dbReference type="GO" id="GO:0016779">
    <property type="term" value="F:nucleotidyltransferase activity"/>
    <property type="evidence" value="ECO:0007669"/>
    <property type="project" value="UniProtKB-KW"/>
</dbReference>
<reference evidence="11" key="1">
    <citation type="submission" date="2024-01" db="EMBL/GenBank/DDBJ databases">
        <title>The first autotrophic representatives of the genus Thermodesulfovibrio.</title>
        <authorList>
            <person name="Maltseva A.I."/>
            <person name="Elcheninov A.G."/>
            <person name="Kublanov I.V."/>
            <person name="Lebedinsky A.V."/>
            <person name="Frolov E.N."/>
        </authorList>
    </citation>
    <scope>NUCLEOTIDE SEQUENCE</scope>
    <source>
        <strain evidence="11">3907-1M</strain>
    </source>
</reference>
<keyword evidence="6" id="KW-0547">Nucleotide-binding</keyword>
<evidence type="ECO:0000256" key="4">
    <source>
        <dbReference type="ARBA" id="ARBA00022695"/>
    </source>
</evidence>
<dbReference type="AlphaFoldDB" id="A0AAU8GTT0"/>
<name>A0AAU8GTT0_9BACT</name>
<keyword evidence="8" id="KW-0460">Magnesium</keyword>
<evidence type="ECO:0000256" key="5">
    <source>
        <dbReference type="ARBA" id="ARBA00022723"/>
    </source>
</evidence>
<dbReference type="GO" id="GO:0005524">
    <property type="term" value="F:ATP binding"/>
    <property type="evidence" value="ECO:0007669"/>
    <property type="project" value="UniProtKB-KW"/>
</dbReference>
<dbReference type="Pfam" id="PF01909">
    <property type="entry name" value="NTP_transf_2"/>
    <property type="match status" value="1"/>
</dbReference>
<dbReference type="PANTHER" id="PTHR33571">
    <property type="entry name" value="SSL8005 PROTEIN"/>
    <property type="match status" value="1"/>
</dbReference>
<comment type="cofactor">
    <cofactor evidence="1">
        <name>Mg(2+)</name>
        <dbReference type="ChEBI" id="CHEBI:18420"/>
    </cofactor>
</comment>
<dbReference type="InterPro" id="IPR052038">
    <property type="entry name" value="Type-VII_TA_antitoxin"/>
</dbReference>
<dbReference type="RefSeq" id="WP_353683496.1">
    <property type="nucleotide sequence ID" value="NZ_CP144373.1"/>
</dbReference>
<comment type="similarity">
    <text evidence="9">Belongs to the MntA antitoxin family.</text>
</comment>
<dbReference type="Gene3D" id="3.30.460.10">
    <property type="entry name" value="Beta Polymerase, domain 2"/>
    <property type="match status" value="1"/>
</dbReference>
<proteinExistence type="inferred from homology"/>
<evidence type="ECO:0000313" key="11">
    <source>
        <dbReference type="EMBL" id="XCH45955.1"/>
    </source>
</evidence>
<dbReference type="KEGG" id="taut:V4D30_06350"/>
<protein>
    <submittedName>
        <fullName evidence="11">Nucleotidyltransferase family protein</fullName>
    </submittedName>
</protein>
<dbReference type="InterPro" id="IPR002934">
    <property type="entry name" value="Polymerase_NTP_transf_dom"/>
</dbReference>
<feature type="domain" description="Polymerase nucleotidyl transferase" evidence="10">
    <location>
        <begin position="15"/>
        <end position="98"/>
    </location>
</feature>
<evidence type="ECO:0000256" key="6">
    <source>
        <dbReference type="ARBA" id="ARBA00022741"/>
    </source>
</evidence>
<evidence type="ECO:0000256" key="3">
    <source>
        <dbReference type="ARBA" id="ARBA00022679"/>
    </source>
</evidence>
<evidence type="ECO:0000256" key="7">
    <source>
        <dbReference type="ARBA" id="ARBA00022840"/>
    </source>
</evidence>
<dbReference type="EMBL" id="CP144373">
    <property type="protein sequence ID" value="XCH45955.1"/>
    <property type="molecule type" value="Genomic_DNA"/>
</dbReference>
<accession>A0AAU8GTT0</accession>
<dbReference type="SUPFAM" id="SSF81301">
    <property type="entry name" value="Nucleotidyltransferase"/>
    <property type="match status" value="1"/>
</dbReference>
<evidence type="ECO:0000256" key="2">
    <source>
        <dbReference type="ARBA" id="ARBA00022649"/>
    </source>
</evidence>
<evidence type="ECO:0000256" key="9">
    <source>
        <dbReference type="ARBA" id="ARBA00038276"/>
    </source>
</evidence>
<keyword evidence="4" id="KW-0548">Nucleotidyltransferase</keyword>